<gene>
    <name evidence="3" type="ORF">SAMN05216382_1279</name>
</gene>
<organism evidence="3 4">
    <name type="scientific">Sphingomonas palmae</name>
    <dbReference type="NCBI Taxonomy" id="1855283"/>
    <lineage>
        <taxon>Bacteria</taxon>
        <taxon>Pseudomonadati</taxon>
        <taxon>Pseudomonadota</taxon>
        <taxon>Alphaproteobacteria</taxon>
        <taxon>Sphingomonadales</taxon>
        <taxon>Sphingomonadaceae</taxon>
        <taxon>Sphingomonas</taxon>
    </lineage>
</organism>
<dbReference type="Pfam" id="PF13174">
    <property type="entry name" value="TPR_6"/>
    <property type="match status" value="1"/>
</dbReference>
<protein>
    <submittedName>
        <fullName evidence="3">TolA-binding protein</fullName>
    </submittedName>
</protein>
<accession>A0A1H7LNM5</accession>
<evidence type="ECO:0000256" key="2">
    <source>
        <dbReference type="SAM" id="MobiDB-lite"/>
    </source>
</evidence>
<dbReference type="EMBL" id="FNZZ01000002">
    <property type="protein sequence ID" value="SEL00520.1"/>
    <property type="molecule type" value="Genomic_DNA"/>
</dbReference>
<dbReference type="InterPro" id="IPR019734">
    <property type="entry name" value="TPR_rpt"/>
</dbReference>
<reference evidence="4" key="1">
    <citation type="submission" date="2016-10" db="EMBL/GenBank/DDBJ databases">
        <authorList>
            <person name="Varghese N."/>
            <person name="Submissions S."/>
        </authorList>
    </citation>
    <scope>NUCLEOTIDE SEQUENCE [LARGE SCALE GENOMIC DNA]</scope>
    <source>
        <strain evidence="4">JS21-1</strain>
    </source>
</reference>
<keyword evidence="4" id="KW-1185">Reference proteome</keyword>
<dbReference type="Proteomes" id="UP000199214">
    <property type="component" value="Unassembled WGS sequence"/>
</dbReference>
<evidence type="ECO:0000313" key="4">
    <source>
        <dbReference type="Proteomes" id="UP000199214"/>
    </source>
</evidence>
<proteinExistence type="predicted"/>
<dbReference type="Gene3D" id="1.25.40.10">
    <property type="entry name" value="Tetratricopeptide repeat domain"/>
    <property type="match status" value="1"/>
</dbReference>
<evidence type="ECO:0000256" key="1">
    <source>
        <dbReference type="SAM" id="Coils"/>
    </source>
</evidence>
<evidence type="ECO:0000313" key="3">
    <source>
        <dbReference type="EMBL" id="SEL00520.1"/>
    </source>
</evidence>
<dbReference type="AlphaFoldDB" id="A0A1H7LNM5"/>
<sequence>MMIEGRGRRMNRLWLGTGSAVGAMMLVAGIAPATAQSNVEGRVGRLESEMRAVQRKVFPNGNAAMVEPQISPETSAAVPAGTPATSPVTDLNNRVVALEQQMATMTGQIEQTQYRLRQIEDQFAAYKKATDAKLAGQGAGAPRDVDAAGVTVPSAPRAAAAEAASGKPVARGGGVLTPPDDAAPARAAAASGIEKPSTGDAGEDAYVYGYRLYAAGKYPEAEAQLKQVVATYPKHRRASYAQNLLGRSYLDEGKPSLASIAFYDNYKKFPEGERAPDSLYYLGQSLTKLNKPADACKVYGELTDVYGDKISASMKADIAKARVTAKCK</sequence>
<name>A0A1H7LNM5_9SPHN</name>
<dbReference type="STRING" id="1855283.SAMN05216382_1279"/>
<feature type="region of interest" description="Disordered" evidence="2">
    <location>
        <begin position="162"/>
        <end position="198"/>
    </location>
</feature>
<dbReference type="InterPro" id="IPR011990">
    <property type="entry name" value="TPR-like_helical_dom_sf"/>
</dbReference>
<feature type="compositionally biased region" description="Low complexity" evidence="2">
    <location>
        <begin position="178"/>
        <end position="190"/>
    </location>
</feature>
<feature type="coiled-coil region" evidence="1">
    <location>
        <begin position="88"/>
        <end position="129"/>
    </location>
</feature>
<keyword evidence="1" id="KW-0175">Coiled coil</keyword>
<dbReference type="SUPFAM" id="SSF48452">
    <property type="entry name" value="TPR-like"/>
    <property type="match status" value="1"/>
</dbReference>